<accession>A0A5A5TZX8</accession>
<keyword evidence="2" id="KW-0378">Hydrolase</keyword>
<dbReference type="EMBL" id="BJJW01000006">
    <property type="protein sequence ID" value="GDZ83679.1"/>
    <property type="molecule type" value="Genomic_DNA"/>
</dbReference>
<keyword evidence="3" id="KW-0812">Transmembrane</keyword>
<sequence length="337" mass="37917">MHLKVNRFIKWLILTAIAIVTLVIVALTVSPWPSAYLVSRLFSGPVVIQDATSYDVAKQHVIIQKNILYSSSQSKNTLDVYTPKGMSKPTTLVIWVHGGGYVGGDKSGVQEFATRLVNDTHVAFISINYQTAPAAIYPSQVKQLNDAVLFLKKDARLRERYDFQQTILGGDSAGAQIALQYAAVQTNSQYAKSLGMARVLHVNQLRATVSYCGPLNLQQIRHENSASIMMKWFINTVAWSELGTQKWQSSTALQQASLVQHVNKAFPPTYITDGNIYSFQSQGMAFANRLRELDVSVESRFFNAQSEKVSHEYQFNYKTKIAQQTYIETRNFVNRFK</sequence>
<comment type="similarity">
    <text evidence="1">Belongs to the 'GDXG' lipolytic enzyme family.</text>
</comment>
<dbReference type="PROSITE" id="PS01173">
    <property type="entry name" value="LIPASE_GDXG_HIS"/>
    <property type="match status" value="1"/>
</dbReference>
<organism evidence="5 6">
    <name type="scientific">Leuconostoc citreum</name>
    <dbReference type="NCBI Taxonomy" id="33964"/>
    <lineage>
        <taxon>Bacteria</taxon>
        <taxon>Bacillati</taxon>
        <taxon>Bacillota</taxon>
        <taxon>Bacilli</taxon>
        <taxon>Lactobacillales</taxon>
        <taxon>Lactobacillaceae</taxon>
        <taxon>Leuconostoc</taxon>
    </lineage>
</organism>
<dbReference type="PANTHER" id="PTHR48081">
    <property type="entry name" value="AB HYDROLASE SUPERFAMILY PROTEIN C4A8.06C"/>
    <property type="match status" value="1"/>
</dbReference>
<feature type="domain" description="BD-FAE-like" evidence="4">
    <location>
        <begin position="78"/>
        <end position="275"/>
    </location>
</feature>
<proteinExistence type="inferred from homology"/>
<keyword evidence="3" id="KW-1133">Transmembrane helix</keyword>
<dbReference type="InterPro" id="IPR002168">
    <property type="entry name" value="Lipase_GDXG_HIS_AS"/>
</dbReference>
<dbReference type="InterPro" id="IPR029058">
    <property type="entry name" value="AB_hydrolase_fold"/>
</dbReference>
<evidence type="ECO:0000313" key="6">
    <source>
        <dbReference type="Proteomes" id="UP000323274"/>
    </source>
</evidence>
<evidence type="ECO:0000256" key="3">
    <source>
        <dbReference type="SAM" id="Phobius"/>
    </source>
</evidence>
<dbReference type="SUPFAM" id="SSF53474">
    <property type="entry name" value="alpha/beta-Hydrolases"/>
    <property type="match status" value="1"/>
</dbReference>
<dbReference type="InterPro" id="IPR050300">
    <property type="entry name" value="GDXG_lipolytic_enzyme"/>
</dbReference>
<dbReference type="Pfam" id="PF20434">
    <property type="entry name" value="BD-FAE"/>
    <property type="match status" value="1"/>
</dbReference>
<dbReference type="Gene3D" id="3.40.50.1820">
    <property type="entry name" value="alpha/beta hydrolase"/>
    <property type="match status" value="1"/>
</dbReference>
<evidence type="ECO:0000259" key="4">
    <source>
        <dbReference type="Pfam" id="PF20434"/>
    </source>
</evidence>
<name>A0A5A5TZX8_LEUCI</name>
<keyword evidence="3" id="KW-0472">Membrane</keyword>
<protein>
    <submittedName>
        <fullName evidence="5">Lipase</fullName>
    </submittedName>
</protein>
<evidence type="ECO:0000256" key="1">
    <source>
        <dbReference type="ARBA" id="ARBA00010515"/>
    </source>
</evidence>
<comment type="caution">
    <text evidence="5">The sequence shown here is derived from an EMBL/GenBank/DDBJ whole genome shotgun (WGS) entry which is preliminary data.</text>
</comment>
<evidence type="ECO:0000256" key="2">
    <source>
        <dbReference type="ARBA" id="ARBA00022801"/>
    </source>
</evidence>
<dbReference type="RefSeq" id="WP_149334246.1">
    <property type="nucleotide sequence ID" value="NZ_BJJW01000006.1"/>
</dbReference>
<dbReference type="InterPro" id="IPR049492">
    <property type="entry name" value="BD-FAE-like_dom"/>
</dbReference>
<dbReference type="PANTHER" id="PTHR48081:SF6">
    <property type="entry name" value="PEPTIDASE S9 PROLYL OLIGOPEPTIDASE CATALYTIC DOMAIN-CONTAINING PROTEIN"/>
    <property type="match status" value="1"/>
</dbReference>
<evidence type="ECO:0000313" key="5">
    <source>
        <dbReference type="EMBL" id="GDZ83679.1"/>
    </source>
</evidence>
<reference evidence="5 6" key="1">
    <citation type="submission" date="2019-04" db="EMBL/GenBank/DDBJ databases">
        <title>A pseudo-fructophilic Leuconostoc citreum strain F192-5 isolated from peel of satsuma mandarin: the first report for isolation and characterization of strain-dependent fructophilic-like characteristics.</title>
        <authorList>
            <person name="Maeno S."/>
            <person name="Tanizawa Y."/>
            <person name="Kajikawa A."/>
            <person name="Kanesaki Y."/>
            <person name="Kubota E."/>
            <person name="Arita M."/>
            <person name="Leon D."/>
            <person name="Endo A."/>
        </authorList>
    </citation>
    <scope>NUCLEOTIDE SEQUENCE [LARGE SCALE GENOMIC DNA]</scope>
    <source>
        <strain evidence="5 6">F192-5</strain>
    </source>
</reference>
<dbReference type="GO" id="GO:0016787">
    <property type="term" value="F:hydrolase activity"/>
    <property type="evidence" value="ECO:0007669"/>
    <property type="project" value="UniProtKB-KW"/>
</dbReference>
<gene>
    <name evidence="5" type="ORF">LCIT_09210</name>
</gene>
<dbReference type="AlphaFoldDB" id="A0A5A5TZX8"/>
<feature type="transmembrane region" description="Helical" evidence="3">
    <location>
        <begin position="12"/>
        <end position="32"/>
    </location>
</feature>
<dbReference type="Proteomes" id="UP000323274">
    <property type="component" value="Unassembled WGS sequence"/>
</dbReference>